<name>A0ABS9EPB3_9BACT</name>
<accession>A0ABS9EPB3</accession>
<protein>
    <submittedName>
        <fullName evidence="3">FapA family protein</fullName>
    </submittedName>
</protein>
<reference evidence="3 4" key="1">
    <citation type="submission" date="2022-01" db="EMBL/GenBank/DDBJ databases">
        <title>Dethiosulfovibrio faecalis sp. nov., a novel proteolytic, non-sulfur-reducing bacterium isolated from a marine aquaculture solid waste bioreactor.</title>
        <authorList>
            <person name="Grabowski S."/>
            <person name="Apolinario E."/>
            <person name="Schneider N."/>
            <person name="Marshall C.W."/>
            <person name="Sowers K.R."/>
        </authorList>
    </citation>
    <scope>NUCLEOTIDE SEQUENCE [LARGE SCALE GENOMIC DNA]</scope>
    <source>
        <strain evidence="3 4">DSM 12537</strain>
    </source>
</reference>
<keyword evidence="1" id="KW-0175">Coiled coil</keyword>
<proteinExistence type="predicted"/>
<evidence type="ECO:0000313" key="3">
    <source>
        <dbReference type="EMBL" id="MCF4143031.1"/>
    </source>
</evidence>
<keyword evidence="4" id="KW-1185">Reference proteome</keyword>
<dbReference type="RefSeq" id="WP_236099742.1">
    <property type="nucleotide sequence ID" value="NZ_JAKGUD010000010.1"/>
</dbReference>
<dbReference type="InterPro" id="IPR005646">
    <property type="entry name" value="FapA"/>
</dbReference>
<comment type="caution">
    <text evidence="3">The sequence shown here is derived from an EMBL/GenBank/DDBJ whole genome shotgun (WGS) entry which is preliminary data.</text>
</comment>
<evidence type="ECO:0000256" key="1">
    <source>
        <dbReference type="SAM" id="Coils"/>
    </source>
</evidence>
<evidence type="ECO:0000259" key="2">
    <source>
        <dbReference type="Pfam" id="PF20250"/>
    </source>
</evidence>
<dbReference type="EMBL" id="JAKGUD010000010">
    <property type="protein sequence ID" value="MCF4143031.1"/>
    <property type="molecule type" value="Genomic_DNA"/>
</dbReference>
<dbReference type="PANTHER" id="PTHR38032">
    <property type="entry name" value="POLYMERASE-RELATED"/>
    <property type="match status" value="1"/>
</dbReference>
<sequence>MDECLVLERSEVFSLSRRGAILSMEVYSPPVAVLELLGTLNKYVDPKDVDLDRVREIAMSGGSGEIGRVKDLEDISGPSIRIMDGGARCLVSLPPGFDDLEMLESLLASKGVVHGIDLEEMKRLVSMSSEGDAVSDALIALGTPPSHGKDGWIEYMKERPSGAPRTDDSGQVDFYSLDLVVQAHKGDVLAVRHDPIPSEEGITVTGEPIPGKKVKGVRISFGKGIEMDGNSLVASVDGQVIWKGDRMSIEPLLVISGNLGPDTGNVDYDGPVLVKGDVQDGYNLRAGGDVEIQGCVERASVKSGGSVSVLYGIAGKGYGAVKADGNVWAKFVQEAEVHCSQLKVNEYILRSKIFAKSGVFVEGRNGVVMASRIEAAAYVNVRSVKVFKKDDTAISISGMSRVTLFDQYRKLQDESAEAKDEMIALSSMIRTLSQKGLYRKAKTHLSKFIDLEETQSLRTNKLHAFKETLMNLKGDATFSLIGNATGDVSVRLKNVPCRVENGARWMTMYYDPDSNEVRVVSRS</sequence>
<dbReference type="InterPro" id="IPR046866">
    <property type="entry name" value="FapA_N"/>
</dbReference>
<dbReference type="InterPro" id="IPR046865">
    <property type="entry name" value="FapA_b_solenoid"/>
</dbReference>
<feature type="coiled-coil region" evidence="1">
    <location>
        <begin position="401"/>
        <end position="428"/>
    </location>
</feature>
<dbReference type="Pfam" id="PF20250">
    <property type="entry name" value="FapA_N"/>
    <property type="match status" value="1"/>
</dbReference>
<dbReference type="PANTHER" id="PTHR38032:SF1">
    <property type="entry name" value="RNA-BINDING PROTEIN KHPB N-TERMINAL DOMAIN-CONTAINING PROTEIN"/>
    <property type="match status" value="1"/>
</dbReference>
<evidence type="ECO:0000313" key="4">
    <source>
        <dbReference type="Proteomes" id="UP001200430"/>
    </source>
</evidence>
<dbReference type="Proteomes" id="UP001200430">
    <property type="component" value="Unassembled WGS sequence"/>
</dbReference>
<dbReference type="Pfam" id="PF03961">
    <property type="entry name" value="FapA"/>
    <property type="match status" value="1"/>
</dbReference>
<organism evidence="3 4">
    <name type="scientific">Dethiosulfovibrio marinus</name>
    <dbReference type="NCBI Taxonomy" id="133532"/>
    <lineage>
        <taxon>Bacteria</taxon>
        <taxon>Thermotogati</taxon>
        <taxon>Synergistota</taxon>
        <taxon>Synergistia</taxon>
        <taxon>Synergistales</taxon>
        <taxon>Dethiosulfovibrionaceae</taxon>
        <taxon>Dethiosulfovibrio</taxon>
    </lineage>
</organism>
<gene>
    <name evidence="3" type="ORF">L2W38_09425</name>
</gene>
<feature type="domain" description="Flagellar Assembly Protein A N-terminal region" evidence="2">
    <location>
        <begin position="100"/>
        <end position="242"/>
    </location>
</feature>